<sequence>MSAATGIWAPLLPVAMVGSERHAAALPSWPGAVGALLAQSTAAAPDAATAVLRACAVLAACSQAGAQGAAWAGELPAPCAADPLPEPRHPGLCAQMAWAWQEGPARLQHELCGLLARAGQRLPAEQLPAALEQGRRSLALRPWLPPVLGTRGLWLAAQHDDWRYAAGVAAEAADETRWTEGSAEQRLALLARERAQDPAAARERLRLALPELGAKERAELLGTLSLNLGDADAELLDGLRADRSREVRQQALGLLLCLPAAAHPSRAAQRMALLLRQERALLLKRWVLHAPEAVGEDWKADNLEATRPQHESLGERAWWLYQLVRQVPLGWWQQHTQMAPKDLLQWAAASDWAEALLRGWRDVLFAAPAAAAVPDWCRALLSAWPAQGLRDESSAVLALLPLAEREQHWQRQLAGTNLGLSTLLSQVLAALPLQGQLSQEFSLAVADKLLRRPLQTPDAALRDDYLLRSLLPDLCCALHPAALARLEPLPRSEDETASLANTLHSATQVIATRRALHASFPN</sequence>
<reference evidence="1 2" key="1">
    <citation type="submission" date="2020-08" db="EMBL/GenBank/DDBJ databases">
        <title>Functional genomics of gut bacteria from endangered species of beetles.</title>
        <authorList>
            <person name="Carlos-Shanley C."/>
        </authorList>
    </citation>
    <scope>NUCLEOTIDE SEQUENCE [LARGE SCALE GENOMIC DNA]</scope>
    <source>
        <strain evidence="1 2">S00239</strain>
    </source>
</reference>
<keyword evidence="2" id="KW-1185">Reference proteome</keyword>
<protein>
    <submittedName>
        <fullName evidence="1">Uncharacterized protein</fullName>
    </submittedName>
</protein>
<proteinExistence type="predicted"/>
<evidence type="ECO:0000313" key="1">
    <source>
        <dbReference type="EMBL" id="MBB4845373.1"/>
    </source>
</evidence>
<dbReference type="InterPro" id="IPR043746">
    <property type="entry name" value="DUF5691"/>
</dbReference>
<name>A0A840LFF5_9BURK</name>
<comment type="caution">
    <text evidence="1">The sequence shown here is derived from an EMBL/GenBank/DDBJ whole genome shotgun (WGS) entry which is preliminary data.</text>
</comment>
<dbReference type="EMBL" id="JACHLP010000009">
    <property type="protein sequence ID" value="MBB4845373.1"/>
    <property type="molecule type" value="Genomic_DNA"/>
</dbReference>
<dbReference type="Pfam" id="PF18944">
    <property type="entry name" value="DUF5691"/>
    <property type="match status" value="1"/>
</dbReference>
<organism evidence="1 2">
    <name type="scientific">Roseateles oligotrophus</name>
    <dbReference type="NCBI Taxonomy" id="1769250"/>
    <lineage>
        <taxon>Bacteria</taxon>
        <taxon>Pseudomonadati</taxon>
        <taxon>Pseudomonadota</taxon>
        <taxon>Betaproteobacteria</taxon>
        <taxon>Burkholderiales</taxon>
        <taxon>Sphaerotilaceae</taxon>
        <taxon>Roseateles</taxon>
    </lineage>
</organism>
<dbReference type="RefSeq" id="WP_184303305.1">
    <property type="nucleotide sequence ID" value="NZ_JACHLP010000009.1"/>
</dbReference>
<dbReference type="Proteomes" id="UP000562027">
    <property type="component" value="Unassembled WGS sequence"/>
</dbReference>
<evidence type="ECO:0000313" key="2">
    <source>
        <dbReference type="Proteomes" id="UP000562027"/>
    </source>
</evidence>
<gene>
    <name evidence="1" type="ORF">HNP55_003923</name>
</gene>
<dbReference type="AlphaFoldDB" id="A0A840LFF5"/>
<accession>A0A840LFF5</accession>